<sequence length="256" mass="28012">MEDSSPTVSLLMHSSTGLSLPITFDSNEATSMHATRKIFGVHRLGKAVSLLKSSGVLQDANATFENRQTTTPREAGKYEKANTIQSSLFKEKRTPSASAGVTHQSVNVVHIGGVVKKVECGYMKHHSKQSPCVTVGEHVGMCLLQMWLSVTEEILGATTSVEARKTAEVPLAVRCVLSEEFLAAKNSAKFDLTQKEENLRLFSKSIQNKFFGRVVMVRGKLSCEQLYDNDANTITTVPVVVLPNDSVLSNCRRIVL</sequence>
<accession>A0A7G2C395</accession>
<dbReference type="AlphaFoldDB" id="A0A7G2C395"/>
<name>A0A7G2C395_9TRYP</name>
<evidence type="ECO:0000313" key="2">
    <source>
        <dbReference type="Proteomes" id="UP000515908"/>
    </source>
</evidence>
<dbReference type="VEuPathDB" id="TriTrypDB:ADEAN_000159400"/>
<dbReference type="Proteomes" id="UP000515908">
    <property type="component" value="Chromosome 03"/>
</dbReference>
<reference evidence="1 2" key="1">
    <citation type="submission" date="2020-08" db="EMBL/GenBank/DDBJ databases">
        <authorList>
            <person name="Newling K."/>
            <person name="Davey J."/>
            <person name="Forrester S."/>
        </authorList>
    </citation>
    <scope>NUCLEOTIDE SEQUENCE [LARGE SCALE GENOMIC DNA]</scope>
    <source>
        <strain evidence="2">Crithidia deanei Carvalho (ATCC PRA-265)</strain>
    </source>
</reference>
<proteinExistence type="predicted"/>
<evidence type="ECO:0000313" key="1">
    <source>
        <dbReference type="EMBL" id="CAD2214150.1"/>
    </source>
</evidence>
<dbReference type="EMBL" id="LR877147">
    <property type="protein sequence ID" value="CAD2214150.1"/>
    <property type="molecule type" value="Genomic_DNA"/>
</dbReference>
<keyword evidence="2" id="KW-1185">Reference proteome</keyword>
<organism evidence="1 2">
    <name type="scientific">Angomonas deanei</name>
    <dbReference type="NCBI Taxonomy" id="59799"/>
    <lineage>
        <taxon>Eukaryota</taxon>
        <taxon>Discoba</taxon>
        <taxon>Euglenozoa</taxon>
        <taxon>Kinetoplastea</taxon>
        <taxon>Metakinetoplastina</taxon>
        <taxon>Trypanosomatida</taxon>
        <taxon>Trypanosomatidae</taxon>
        <taxon>Strigomonadinae</taxon>
        <taxon>Angomonas</taxon>
    </lineage>
</organism>
<protein>
    <submittedName>
        <fullName evidence="1">Uncharacterized protein</fullName>
    </submittedName>
</protein>
<gene>
    <name evidence="1" type="ORF">ADEAN_000159400</name>
</gene>